<evidence type="ECO:0000313" key="14">
    <source>
        <dbReference type="Proteomes" id="UP000238007"/>
    </source>
</evidence>
<evidence type="ECO:0000256" key="1">
    <source>
        <dbReference type="ARBA" id="ARBA00001946"/>
    </source>
</evidence>
<evidence type="ECO:0000256" key="7">
    <source>
        <dbReference type="ARBA" id="ARBA00022723"/>
    </source>
</evidence>
<evidence type="ECO:0000256" key="8">
    <source>
        <dbReference type="ARBA" id="ARBA00022842"/>
    </source>
</evidence>
<dbReference type="OrthoDB" id="9804758at2"/>
<keyword evidence="14" id="KW-1185">Reference proteome</keyword>
<dbReference type="EMBL" id="PVTP01000015">
    <property type="protein sequence ID" value="PRY74838.1"/>
    <property type="molecule type" value="Genomic_DNA"/>
</dbReference>
<dbReference type="PANTHER" id="PTHR10192">
    <property type="entry name" value="MOLYBDOPTERIN BIOSYNTHESIS PROTEIN"/>
    <property type="match status" value="1"/>
</dbReference>
<dbReference type="Gene3D" id="3.90.105.10">
    <property type="entry name" value="Molybdopterin biosynthesis moea protein, domain 2"/>
    <property type="match status" value="1"/>
</dbReference>
<dbReference type="NCBIfam" id="TIGR00177">
    <property type="entry name" value="molyb_syn"/>
    <property type="match status" value="1"/>
</dbReference>
<dbReference type="SMART" id="SM00852">
    <property type="entry name" value="MoCF_biosynth"/>
    <property type="match status" value="1"/>
</dbReference>
<dbReference type="InterPro" id="IPR008284">
    <property type="entry name" value="MoCF_biosynth_CS"/>
</dbReference>
<keyword evidence="5 11" id="KW-0500">Molybdenum</keyword>
<keyword evidence="9 11" id="KW-0501">Molybdenum cofactor biosynthesis</keyword>
<feature type="domain" description="MoaB/Mog" evidence="12">
    <location>
        <begin position="477"/>
        <end position="614"/>
    </location>
</feature>
<evidence type="ECO:0000256" key="5">
    <source>
        <dbReference type="ARBA" id="ARBA00022505"/>
    </source>
</evidence>
<evidence type="ECO:0000256" key="6">
    <source>
        <dbReference type="ARBA" id="ARBA00022679"/>
    </source>
</evidence>
<dbReference type="Pfam" id="PF00994">
    <property type="entry name" value="MoCF_biosynth"/>
    <property type="match status" value="1"/>
</dbReference>
<accession>A0A2T0VUC5</accession>
<dbReference type="PANTHER" id="PTHR10192:SF5">
    <property type="entry name" value="GEPHYRIN"/>
    <property type="match status" value="1"/>
</dbReference>
<dbReference type="InterPro" id="IPR001453">
    <property type="entry name" value="MoaB/Mog_dom"/>
</dbReference>
<name>A0A2T0VUC5_9RHOB</name>
<dbReference type="InterPro" id="IPR005110">
    <property type="entry name" value="MoeA_linker/N"/>
</dbReference>
<evidence type="ECO:0000256" key="9">
    <source>
        <dbReference type="ARBA" id="ARBA00023150"/>
    </source>
</evidence>
<proteinExistence type="inferred from homology"/>
<dbReference type="GO" id="GO:0061599">
    <property type="term" value="F:molybdopterin molybdotransferase activity"/>
    <property type="evidence" value="ECO:0007669"/>
    <property type="project" value="UniProtKB-UniRule"/>
</dbReference>
<comment type="pathway">
    <text evidence="3 11">Cofactor biosynthesis; molybdopterin biosynthesis.</text>
</comment>
<dbReference type="GO" id="GO:0046872">
    <property type="term" value="F:metal ion binding"/>
    <property type="evidence" value="ECO:0007669"/>
    <property type="project" value="UniProtKB-UniRule"/>
</dbReference>
<gene>
    <name evidence="13" type="ORF">CLV80_11579</name>
</gene>
<evidence type="ECO:0000256" key="3">
    <source>
        <dbReference type="ARBA" id="ARBA00005046"/>
    </source>
</evidence>
<dbReference type="Pfam" id="PF03454">
    <property type="entry name" value="MoeA_C"/>
    <property type="match status" value="1"/>
</dbReference>
<sequence length="699" mass="75248">MKFDSVLMVDWSGGNDRGPTPKKDAIWACVAREGHPEDPLYFRNRHEAERWIATFLAQEQALNRRVLAGFDFAFGYPHGFGNALTGSDDPLALWDWFAERVVDTAKENNRFELAGEINSMFSGIGPFWGNGLKRDIAGLPRKGSLRTNTSFAERRSAEQTATRAFPVWQLSGAGAVGSQVIMGLPMLSRLRRKFSVSVWPFEPLENPITFIEIWPSLIAKTVAATQPPDRVKDAHQVLLMAKAVSGMPDDHLRKLLNVEPTAEGTIFGLNDPELLEMASQQTALTTPSLRNDCFAMPQGAHWTPVSVALQHLRDRLGPVTETETVALSQANGQFLAKDVIAARSHPPAPNAAVDGYGFAGYAPEGPHYMPLVAGRSAAGQPFHGVVPTGHAIRILTGANLPEGVDTVILQEDVNVSQNHIAFQGPLKRGANARDAGEDMKRGDVILAAGHKITPADLGTMAAAGVGHIHVRQQLRVGVLSTGDELCEPGTQAGVGQIFDANRPMLCAVASGWGYEVVDLGRAPDDRPKLRNILDDASQRCDVIISSGGASAGDEDHMSALLQGTGSLALWRIAMKPGRPLAMGLWNDTPVFGLPGNPVAAMVCALIFARPALRRLGGGAWHETEGYMLPAAFTKSKKAGRREYLRARIRDGQVHTFASEGSGRVSGLSWATGLVELGDPAQKVSSGDLVRFIPFGNFAL</sequence>
<dbReference type="InterPro" id="IPR036135">
    <property type="entry name" value="MoeA_linker/N_sf"/>
</dbReference>
<comment type="caution">
    <text evidence="13">The sequence shown here is derived from an EMBL/GenBank/DDBJ whole genome shotgun (WGS) entry which is preliminary data.</text>
</comment>
<dbReference type="AlphaFoldDB" id="A0A2T0VUC5"/>
<dbReference type="GO" id="GO:0006777">
    <property type="term" value="P:Mo-molybdopterin cofactor biosynthetic process"/>
    <property type="evidence" value="ECO:0007669"/>
    <property type="project" value="UniProtKB-UniRule"/>
</dbReference>
<comment type="catalytic activity">
    <reaction evidence="10">
        <text>adenylyl-molybdopterin + molybdate = Mo-molybdopterin + AMP + H(+)</text>
        <dbReference type="Rhea" id="RHEA:35047"/>
        <dbReference type="ChEBI" id="CHEBI:15378"/>
        <dbReference type="ChEBI" id="CHEBI:36264"/>
        <dbReference type="ChEBI" id="CHEBI:62727"/>
        <dbReference type="ChEBI" id="CHEBI:71302"/>
        <dbReference type="ChEBI" id="CHEBI:456215"/>
        <dbReference type="EC" id="2.10.1.1"/>
    </reaction>
</comment>
<dbReference type="UniPathway" id="UPA00344"/>
<dbReference type="CDD" id="cd00887">
    <property type="entry name" value="MoeA"/>
    <property type="match status" value="1"/>
</dbReference>
<evidence type="ECO:0000259" key="12">
    <source>
        <dbReference type="SMART" id="SM00852"/>
    </source>
</evidence>
<evidence type="ECO:0000256" key="4">
    <source>
        <dbReference type="ARBA" id="ARBA00010763"/>
    </source>
</evidence>
<keyword evidence="7 11" id="KW-0479">Metal-binding</keyword>
<comment type="cofactor">
    <cofactor evidence="1 11">
        <name>Mg(2+)</name>
        <dbReference type="ChEBI" id="CHEBI:18420"/>
    </cofactor>
</comment>
<dbReference type="Proteomes" id="UP000238007">
    <property type="component" value="Unassembled WGS sequence"/>
</dbReference>
<keyword evidence="6 11" id="KW-0808">Transferase</keyword>
<evidence type="ECO:0000256" key="10">
    <source>
        <dbReference type="ARBA" id="ARBA00047317"/>
    </source>
</evidence>
<dbReference type="RefSeq" id="WP_106359174.1">
    <property type="nucleotide sequence ID" value="NZ_PVTP01000015.1"/>
</dbReference>
<dbReference type="InterPro" id="IPR036425">
    <property type="entry name" value="MoaB/Mog-like_dom_sf"/>
</dbReference>
<comment type="similarity">
    <text evidence="4 11">Belongs to the MoeA family.</text>
</comment>
<evidence type="ECO:0000313" key="13">
    <source>
        <dbReference type="EMBL" id="PRY74838.1"/>
    </source>
</evidence>
<keyword evidence="8 11" id="KW-0460">Magnesium</keyword>
<dbReference type="InterPro" id="IPR005111">
    <property type="entry name" value="MoeA_C_domain_IV"/>
</dbReference>
<dbReference type="Pfam" id="PF03453">
    <property type="entry name" value="MoeA_N"/>
    <property type="match status" value="1"/>
</dbReference>
<dbReference type="Gene3D" id="2.170.190.11">
    <property type="entry name" value="Molybdopterin biosynthesis moea protein, domain 3"/>
    <property type="match status" value="1"/>
</dbReference>
<dbReference type="SUPFAM" id="SSF63882">
    <property type="entry name" value="MoeA N-terminal region -like"/>
    <property type="match status" value="1"/>
</dbReference>
<protein>
    <recommendedName>
        <fullName evidence="11">Molybdopterin molybdenumtransferase</fullName>
        <ecNumber evidence="11">2.10.1.1</ecNumber>
    </recommendedName>
</protein>
<dbReference type="SUPFAM" id="SSF63867">
    <property type="entry name" value="MoeA C-terminal domain-like"/>
    <property type="match status" value="1"/>
</dbReference>
<dbReference type="SUPFAM" id="SSF53218">
    <property type="entry name" value="Molybdenum cofactor biosynthesis proteins"/>
    <property type="match status" value="1"/>
</dbReference>
<dbReference type="InterPro" id="IPR038987">
    <property type="entry name" value="MoeA-like"/>
</dbReference>
<evidence type="ECO:0000256" key="2">
    <source>
        <dbReference type="ARBA" id="ARBA00002901"/>
    </source>
</evidence>
<evidence type="ECO:0000256" key="11">
    <source>
        <dbReference type="RuleBase" id="RU365090"/>
    </source>
</evidence>
<dbReference type="EC" id="2.10.1.1" evidence="11"/>
<dbReference type="FunFam" id="3.40.980.10:FF:000004">
    <property type="entry name" value="Molybdopterin molybdenumtransferase"/>
    <property type="match status" value="1"/>
</dbReference>
<dbReference type="GO" id="GO:0005829">
    <property type="term" value="C:cytosol"/>
    <property type="evidence" value="ECO:0007669"/>
    <property type="project" value="TreeGrafter"/>
</dbReference>
<comment type="function">
    <text evidence="2 11">Catalyzes the insertion of molybdate into adenylated molybdopterin with the concomitant release of AMP.</text>
</comment>
<dbReference type="InterPro" id="IPR036688">
    <property type="entry name" value="MoeA_C_domain_IV_sf"/>
</dbReference>
<dbReference type="Gene3D" id="2.40.340.10">
    <property type="entry name" value="MoeA, C-terminal, domain IV"/>
    <property type="match status" value="1"/>
</dbReference>
<dbReference type="PROSITE" id="PS01079">
    <property type="entry name" value="MOCF_BIOSYNTHESIS_2"/>
    <property type="match status" value="1"/>
</dbReference>
<dbReference type="NCBIfam" id="NF045515">
    <property type="entry name" value="Glp_gephyrin"/>
    <property type="match status" value="1"/>
</dbReference>
<reference evidence="13 14" key="1">
    <citation type="submission" date="2018-03" db="EMBL/GenBank/DDBJ databases">
        <title>Genomic Encyclopedia of Archaeal and Bacterial Type Strains, Phase II (KMG-II): from individual species to whole genera.</title>
        <authorList>
            <person name="Goeker M."/>
        </authorList>
    </citation>
    <scope>NUCLEOTIDE SEQUENCE [LARGE SCALE GENOMIC DNA]</scope>
    <source>
        <strain evidence="13 14">DSM 101533</strain>
    </source>
</reference>
<dbReference type="Gene3D" id="3.40.980.10">
    <property type="entry name" value="MoaB/Mog-like domain"/>
    <property type="match status" value="1"/>
</dbReference>
<organism evidence="13 14">
    <name type="scientific">Yoonia maritima</name>
    <dbReference type="NCBI Taxonomy" id="1435347"/>
    <lineage>
        <taxon>Bacteria</taxon>
        <taxon>Pseudomonadati</taxon>
        <taxon>Pseudomonadota</taxon>
        <taxon>Alphaproteobacteria</taxon>
        <taxon>Rhodobacterales</taxon>
        <taxon>Paracoccaceae</taxon>
        <taxon>Yoonia</taxon>
    </lineage>
</organism>